<evidence type="ECO:0000313" key="4">
    <source>
        <dbReference type="EMBL" id="OXA58631.1"/>
    </source>
</evidence>
<dbReference type="GO" id="GO:0005829">
    <property type="term" value="C:cytosol"/>
    <property type="evidence" value="ECO:0007669"/>
    <property type="project" value="TreeGrafter"/>
</dbReference>
<dbReference type="Gene3D" id="3.30.70.1020">
    <property type="entry name" value="Trehalose-6-phosphate phosphatase related protein, domain 2"/>
    <property type="match status" value="1"/>
</dbReference>
<dbReference type="InterPro" id="IPR036412">
    <property type="entry name" value="HAD-like_sf"/>
</dbReference>
<dbReference type="Proteomes" id="UP000198287">
    <property type="component" value="Unassembled WGS sequence"/>
</dbReference>
<comment type="similarity">
    <text evidence="1">In the N-terminal section; belongs to the glycosyltransferase 20 family.</text>
</comment>
<dbReference type="NCBIfam" id="TIGR01484">
    <property type="entry name" value="HAD-SF-IIB"/>
    <property type="match status" value="1"/>
</dbReference>
<dbReference type="PANTHER" id="PTHR10788">
    <property type="entry name" value="TREHALOSE-6-PHOSPHATE SYNTHASE"/>
    <property type="match status" value="1"/>
</dbReference>
<accession>A0A226EP97</accession>
<organism evidence="4 5">
    <name type="scientific">Folsomia candida</name>
    <name type="common">Springtail</name>
    <dbReference type="NCBI Taxonomy" id="158441"/>
    <lineage>
        <taxon>Eukaryota</taxon>
        <taxon>Metazoa</taxon>
        <taxon>Ecdysozoa</taxon>
        <taxon>Arthropoda</taxon>
        <taxon>Hexapoda</taxon>
        <taxon>Collembola</taxon>
        <taxon>Entomobryomorpha</taxon>
        <taxon>Isotomoidea</taxon>
        <taxon>Isotomidae</taxon>
        <taxon>Proisotominae</taxon>
        <taxon>Folsomia</taxon>
    </lineage>
</organism>
<dbReference type="Pfam" id="PF00982">
    <property type="entry name" value="Glyco_transf_20"/>
    <property type="match status" value="2"/>
</dbReference>
<dbReference type="OrthoDB" id="755951at2759"/>
<comment type="similarity">
    <text evidence="2">In the C-terminal section; belongs to the trehalose phosphatase family.</text>
</comment>
<dbReference type="InterPro" id="IPR023214">
    <property type="entry name" value="HAD_sf"/>
</dbReference>
<reference evidence="4 5" key="1">
    <citation type="submission" date="2015-12" db="EMBL/GenBank/DDBJ databases">
        <title>The genome of Folsomia candida.</title>
        <authorList>
            <person name="Faddeeva A."/>
            <person name="Derks M.F."/>
            <person name="Anvar Y."/>
            <person name="Smit S."/>
            <person name="Van Straalen N."/>
            <person name="Roelofs D."/>
        </authorList>
    </citation>
    <scope>NUCLEOTIDE SEQUENCE [LARGE SCALE GENOMIC DNA]</scope>
    <source>
        <strain evidence="4 5">VU population</strain>
        <tissue evidence="4">Whole body</tissue>
    </source>
</reference>
<dbReference type="CDD" id="cd03788">
    <property type="entry name" value="GT20_TPS"/>
    <property type="match status" value="1"/>
</dbReference>
<evidence type="ECO:0000256" key="2">
    <source>
        <dbReference type="ARBA" id="ARBA00006330"/>
    </source>
</evidence>
<dbReference type="GO" id="GO:0004805">
    <property type="term" value="F:trehalose-phosphatase activity"/>
    <property type="evidence" value="ECO:0007669"/>
    <property type="project" value="TreeGrafter"/>
</dbReference>
<keyword evidence="5" id="KW-1185">Reference proteome</keyword>
<dbReference type="AlphaFoldDB" id="A0A226EP97"/>
<gene>
    <name evidence="4" type="ORF">Fcan01_07706</name>
</gene>
<dbReference type="SUPFAM" id="SSF56784">
    <property type="entry name" value="HAD-like"/>
    <property type="match status" value="1"/>
</dbReference>
<evidence type="ECO:0000313" key="5">
    <source>
        <dbReference type="Proteomes" id="UP000198287"/>
    </source>
</evidence>
<dbReference type="InterPro" id="IPR003337">
    <property type="entry name" value="Trehalose_PPase"/>
</dbReference>
<evidence type="ECO:0000256" key="3">
    <source>
        <dbReference type="SAM" id="MobiDB-lite"/>
    </source>
</evidence>
<evidence type="ECO:0000256" key="1">
    <source>
        <dbReference type="ARBA" id="ARBA00005409"/>
    </source>
</evidence>
<dbReference type="GO" id="GO:0005992">
    <property type="term" value="P:trehalose biosynthetic process"/>
    <property type="evidence" value="ECO:0007669"/>
    <property type="project" value="InterPro"/>
</dbReference>
<dbReference type="OMA" id="ACHERKI"/>
<dbReference type="Gene3D" id="3.40.50.2000">
    <property type="entry name" value="Glycogen Phosphorylase B"/>
    <property type="match status" value="2"/>
</dbReference>
<dbReference type="EMBL" id="LNIX01000003">
    <property type="protein sequence ID" value="OXA58631.1"/>
    <property type="molecule type" value="Genomic_DNA"/>
</dbReference>
<sequence length="893" mass="101633">MTVKTKLNFPMIVVSNRLPFILARKDDGSLERKQCAGGLVTAVSPICVECKGTWVGWPGIQLKEDEIIPESSPDDKSPTSGLLSEQVESVAIDPNLFDLYYNGCCNGTFWPLFHSMPDRAAFSSETYDAYKKVNQVFAESTIKALRRTVARLDDERKTDVVPVVWIHDYQLMLTANIIRKVAEEEGLRLKMSFFMHIPFPAWDLMRLFPWDDEILEGILGCDLVGFHIDDYCLNFLDCCQRRLGCRVDRARFLCELDGRTIHIKSLPIGIPYAQFAEMSRVAPKVLKEKDQQIILGVDRLDYTKGLVNRVKAFERLLEKHPEYMEKCIFFQVAVPSRTDVKEYQALKEEMDQLIGRINGRFSKINWSPIRYIYGKFVKLFYTTRYKLALNEIMLIMVAGCISQEQLAAFYRDASVALVTPLRDGMNLVAKEFVACQDLSDPGVLMLSPFAGAGGMMQEAIIVNPYEIDEVADQLHRCLRMPFDERSLRMKQLQRREQGLDVNHWLNMFLISMGLCDLNNNPSSANKMAPLSVDDFDYYLSDYVDFDLDQDKKVKLSLILDYDGTLAPIAQKPELARMPDETREVLKRLARYSQDVSICVISGRSLIDLCDSIGIRGITYAALDGLEILSPDGTKYLHPITAEHETRIAHLLKSLQNEVCKEGAWVENKGALLTFHYRECKKHVRDAFMKRATEIFLAHGFQPHKAPMALEAKPEVKWDRGRASIHILRTTYGIDWTDRVRVIYCGDDANDEAAIETLSGIACTFKVQSSSTSASRTGANYRLRSSDEVLLMLKWIEKKLSLRRSPSPTSPVRPNRISMSFSFDESDDEMRRIRTNSRGRTQNIFRRTRKLEQGDADNENFIVGKSGDNNISPTSSQPPSPSSLAVSEDLNRYI</sequence>
<proteinExistence type="inferred from homology"/>
<name>A0A226EP97_FOLCA</name>
<dbReference type="GO" id="GO:0003825">
    <property type="term" value="F:alpha,alpha-trehalose-phosphate synthase (UDP-forming) activity"/>
    <property type="evidence" value="ECO:0007669"/>
    <property type="project" value="TreeGrafter"/>
</dbReference>
<dbReference type="InterPro" id="IPR001830">
    <property type="entry name" value="Glyco_trans_20"/>
</dbReference>
<feature type="region of interest" description="Disordered" evidence="3">
    <location>
        <begin position="855"/>
        <end position="893"/>
    </location>
</feature>
<dbReference type="Gene3D" id="3.40.50.1000">
    <property type="entry name" value="HAD superfamily/HAD-like"/>
    <property type="match status" value="1"/>
</dbReference>
<dbReference type="FunFam" id="3.40.50.2000:FF:000150">
    <property type="entry name" value="Trehalose-6-phosphate synthase"/>
    <property type="match status" value="1"/>
</dbReference>
<dbReference type="InterPro" id="IPR006379">
    <property type="entry name" value="HAD-SF_hydro_IIB"/>
</dbReference>
<dbReference type="SUPFAM" id="SSF53756">
    <property type="entry name" value="UDP-Glycosyltransferase/glycogen phosphorylase"/>
    <property type="match status" value="1"/>
</dbReference>
<comment type="caution">
    <text evidence="4">The sequence shown here is derived from an EMBL/GenBank/DDBJ whole genome shotgun (WGS) entry which is preliminary data.</text>
</comment>
<dbReference type="PANTHER" id="PTHR10788:SF106">
    <property type="entry name" value="BCDNA.GH08860"/>
    <property type="match status" value="1"/>
</dbReference>
<dbReference type="NCBIfam" id="TIGR00685">
    <property type="entry name" value="T6PP"/>
    <property type="match status" value="1"/>
</dbReference>
<dbReference type="Pfam" id="PF02358">
    <property type="entry name" value="Trehalose_PPase"/>
    <property type="match status" value="1"/>
</dbReference>
<dbReference type="STRING" id="158441.A0A226EP97"/>
<protein>
    <submittedName>
        <fullName evidence="4">Bifunctional trehalose-6-phosphate synthase/phosphatase</fullName>
    </submittedName>
</protein>